<evidence type="ECO:0000256" key="1">
    <source>
        <dbReference type="SAM" id="MobiDB-lite"/>
    </source>
</evidence>
<proteinExistence type="predicted"/>
<dbReference type="EMBL" id="UIGY01000242">
    <property type="protein sequence ID" value="SUZ13581.1"/>
    <property type="molecule type" value="Genomic_DNA"/>
</dbReference>
<reference evidence="2" key="1">
    <citation type="submission" date="2018-07" db="EMBL/GenBank/DDBJ databases">
        <authorList>
            <person name="Quirk P.G."/>
            <person name="Krulwich T.A."/>
        </authorList>
    </citation>
    <scope>NUCLEOTIDE SEQUENCE</scope>
    <source>
        <strain evidence="2">96224</strain>
    </source>
</reference>
<sequence length="748" mass="84401">MGRKPNAFTALIIQYFERGAKLPDSSNRYQHTCKACGEKFPKGRIDSLTAHLVKKCPALSIQDRQNALLQLNDFPNIEKTPNISQNVTTKQNPNVEFPLVSSSWTALETLAEVSRQFDMSEKHDDRSINTQGLGTGTKISELQAPRKLEVYEQYTLDNPPVSYEQRPNREKKVSNKKTHNQANDASMLSPGHISVDNISHSASSMSMSLNSVNDAVAASRFMPSMVDPQLLGHHINEQTSIHNGNPSDTNHVFTQLKTVEQALNEAGTSFSESLFNQGCGEQQLTWPIVDGSEVEACLNVQNFGGSVESSETTRAVMYSRLTMSTPLMNNEYTAEYRNGQKLNRPKVRGRFSASRRKEVQEVRKRGACIRCRMLKKPCSEGTPCNTCKNVESARLWKTPCIRTRVADELEMYTAGLHAVLAYHEVNNAKGQIDFRPSNCQIYASHYPETAIFATFNSLEGHSLSSIAGHIDPSLNQSLCTNTLHILDHDKDDLTSKLEVYAKKMSSIFFKSEPSKFMHTTLNFALELAVSKQDHLLLRALELWSFVHILMDHEMTWKLRQNDENETHNGKHTAIEQITMEGTQNLICSQLNAAAEKKAAILCKSVLNELERRLLQRTAADSFETFLVVIVTLNCIEKSTWLFQSWEQESFKYRWPLGKSPNSISSQGEKLADMLQMLLRMRNVPPKTYTRPEDGILASDASPLAQEYYKKLNLSYVHVLGKQANHTFDSADSRCFELRYCSRLLLPIT</sequence>
<name>A0A381LKJ8_BLUGR</name>
<accession>A0A381LKJ8</accession>
<protein>
    <submittedName>
        <fullName evidence="2">Bgt-2948</fullName>
    </submittedName>
</protein>
<gene>
    <name evidence="2" type="ORF">BGT96224V2_LOCUS6742</name>
</gene>
<organism evidence="2">
    <name type="scientific">Blumeria graminis f. sp. tritici 96224</name>
    <dbReference type="NCBI Taxonomy" id="1268274"/>
    <lineage>
        <taxon>Eukaryota</taxon>
        <taxon>Fungi</taxon>
        <taxon>Dikarya</taxon>
        <taxon>Ascomycota</taxon>
        <taxon>Pezizomycotina</taxon>
        <taxon>Leotiomycetes</taxon>
        <taxon>Erysiphales</taxon>
        <taxon>Erysiphaceae</taxon>
        <taxon>Blumeria</taxon>
    </lineage>
</organism>
<feature type="region of interest" description="Disordered" evidence="1">
    <location>
        <begin position="158"/>
        <end position="191"/>
    </location>
</feature>
<evidence type="ECO:0000313" key="2">
    <source>
        <dbReference type="EMBL" id="SUZ13581.1"/>
    </source>
</evidence>
<feature type="region of interest" description="Disordered" evidence="1">
    <location>
        <begin position="118"/>
        <end position="140"/>
    </location>
</feature>
<feature type="compositionally biased region" description="Basic and acidic residues" evidence="1">
    <location>
        <begin position="118"/>
        <end position="127"/>
    </location>
</feature>
<dbReference type="AlphaFoldDB" id="A0A381LKJ8"/>
<dbReference type="OrthoDB" id="5417895at2759"/>
<dbReference type="PANTHER" id="PTHR35392:SF2">
    <property type="entry name" value="ZN(II)2CYS6 TRANSCRIPTION FACTOR (EUROFUNG)"/>
    <property type="match status" value="1"/>
</dbReference>
<dbReference type="PANTHER" id="PTHR35392">
    <property type="entry name" value="ZN(II)2CYS6 TRANSCRIPTION FACTOR (EUROFUNG)-RELATED-RELATED"/>
    <property type="match status" value="1"/>
</dbReference>
<dbReference type="InterPro" id="IPR052973">
    <property type="entry name" value="Fungal_sec-metab_reg_TF"/>
</dbReference>
<feature type="compositionally biased region" description="Polar residues" evidence="1">
    <location>
        <begin position="128"/>
        <end position="140"/>
    </location>
</feature>